<dbReference type="PANTHER" id="PTHR31434">
    <property type="entry name" value="S PHASE CYCLIN A-ASSOCIATED PROTEIN IN THE ENDOPLASMIC RETICULUM"/>
    <property type="match status" value="1"/>
</dbReference>
<dbReference type="PaxDb" id="121845-A0A1S3D7S8"/>
<dbReference type="Proteomes" id="UP000079169">
    <property type="component" value="Unplaced"/>
</dbReference>
<evidence type="ECO:0000313" key="2">
    <source>
        <dbReference type="RefSeq" id="XP_008475327.1"/>
    </source>
</evidence>
<gene>
    <name evidence="2 3" type="primary">LOC103512343</name>
</gene>
<organism evidence="1 3">
    <name type="scientific">Diaphorina citri</name>
    <name type="common">Asian citrus psyllid</name>
    <dbReference type="NCBI Taxonomy" id="121845"/>
    <lineage>
        <taxon>Eukaryota</taxon>
        <taxon>Metazoa</taxon>
        <taxon>Ecdysozoa</taxon>
        <taxon>Arthropoda</taxon>
        <taxon>Hexapoda</taxon>
        <taxon>Insecta</taxon>
        <taxon>Pterygota</taxon>
        <taxon>Neoptera</taxon>
        <taxon>Paraneoptera</taxon>
        <taxon>Hemiptera</taxon>
        <taxon>Sternorrhyncha</taxon>
        <taxon>Psylloidea</taxon>
        <taxon>Psyllidae</taxon>
        <taxon>Diaphorininae</taxon>
        <taxon>Diaphorina</taxon>
    </lineage>
</organism>
<accession>A0A1S3D7S8</accession>
<dbReference type="STRING" id="121845.A0A1S3D7S8"/>
<evidence type="ECO:0000313" key="1">
    <source>
        <dbReference type="Proteomes" id="UP000079169"/>
    </source>
</evidence>
<proteinExistence type="predicted"/>
<reference evidence="2 3" key="1">
    <citation type="submission" date="2025-04" db="UniProtKB">
        <authorList>
            <consortium name="RefSeq"/>
        </authorList>
    </citation>
    <scope>IDENTIFICATION</scope>
</reference>
<protein>
    <submittedName>
        <fullName evidence="2">S phase cyclin A-associated protein in the endoplasmic reticulum-like isoform X1</fullName>
    </submittedName>
    <submittedName>
        <fullName evidence="3">S phase cyclin A-associated protein in the endoplasmic reticulum-like isoform X2</fullName>
    </submittedName>
</protein>
<dbReference type="PANTHER" id="PTHR31434:SF2">
    <property type="entry name" value="S PHASE CYCLIN A-ASSOCIATED PROTEIN IN THE ENDOPLASMIC RETICULUM"/>
    <property type="match status" value="1"/>
</dbReference>
<dbReference type="GeneID" id="103512343"/>
<dbReference type="RefSeq" id="XP_008475328.1">
    <property type="nucleotide sequence ID" value="XM_008477106.3"/>
</dbReference>
<keyword evidence="1" id="KW-1185">Reference proteome</keyword>
<dbReference type="RefSeq" id="XP_008475327.1">
    <property type="nucleotide sequence ID" value="XM_008477105.2"/>
</dbReference>
<name>A0A1S3D7S8_DIACI</name>
<evidence type="ECO:0000313" key="3">
    <source>
        <dbReference type="RefSeq" id="XP_008475328.1"/>
    </source>
</evidence>
<dbReference type="KEGG" id="dci:103512343"/>
<dbReference type="AlphaFoldDB" id="A0A1S3D7S8"/>
<dbReference type="OMA" id="QWVKNNE"/>
<sequence>MFGTMSMLYGTLLHQDAPPRDTNFAPAFVLPKSTIRVIHSTLTLLNTVANLELKLFQDILGAEGISLQLRHIATYLLWYCSSDDLSSENQQLLHLVIQLVGYFAVKNHDNQLILQSGFTPTVLRQLCSLPFSYFCQPELTLILFPTLLACCYGNQETRKILDQELSYEMLEEFARSPAAQSSLLMKIINS</sequence>